<keyword evidence="3" id="KW-1185">Reference proteome</keyword>
<keyword evidence="1" id="KW-0732">Signal</keyword>
<proteinExistence type="predicted"/>
<feature type="signal peptide" evidence="1">
    <location>
        <begin position="1"/>
        <end position="21"/>
    </location>
</feature>
<dbReference type="Gene3D" id="3.40.390.10">
    <property type="entry name" value="Collagenase (Catalytic Domain)"/>
    <property type="match status" value="1"/>
</dbReference>
<evidence type="ECO:0000313" key="3">
    <source>
        <dbReference type="Proteomes" id="UP001224392"/>
    </source>
</evidence>
<organism evidence="2 3">
    <name type="scientific">Biformimicrobium ophioploci</name>
    <dbReference type="NCBI Taxonomy" id="3036711"/>
    <lineage>
        <taxon>Bacteria</taxon>
        <taxon>Pseudomonadati</taxon>
        <taxon>Pseudomonadota</taxon>
        <taxon>Gammaproteobacteria</taxon>
        <taxon>Cellvibrionales</taxon>
        <taxon>Microbulbiferaceae</taxon>
        <taxon>Biformimicrobium</taxon>
    </lineage>
</organism>
<evidence type="ECO:0000313" key="2">
    <source>
        <dbReference type="EMBL" id="GMG86841.1"/>
    </source>
</evidence>
<dbReference type="RefSeq" id="WP_285763446.1">
    <property type="nucleotide sequence ID" value="NZ_BSYJ01000002.1"/>
</dbReference>
<accession>A0ABQ6LXP4</accession>
<reference evidence="2 3" key="1">
    <citation type="submission" date="2023-04" db="EMBL/GenBank/DDBJ databases">
        <title>Marinobulbifer ophiurae gen. nov., sp. Nov., isolate from tissue of brittle star Ophioplocus japonicus.</title>
        <authorList>
            <person name="Kawano K."/>
            <person name="Sawayama S."/>
            <person name="Nakagawa S."/>
        </authorList>
    </citation>
    <scope>NUCLEOTIDE SEQUENCE [LARGE SCALE GENOMIC DNA]</scope>
    <source>
        <strain evidence="2 3">NKW57</strain>
    </source>
</reference>
<comment type="caution">
    <text evidence="2">The sequence shown here is derived from an EMBL/GenBank/DDBJ whole genome shotgun (WGS) entry which is preliminary data.</text>
</comment>
<name>A0ABQ6LXP4_9GAMM</name>
<dbReference type="Proteomes" id="UP001224392">
    <property type="component" value="Unassembled WGS sequence"/>
</dbReference>
<dbReference type="EMBL" id="BSYJ01000002">
    <property type="protein sequence ID" value="GMG86841.1"/>
    <property type="molecule type" value="Genomic_DNA"/>
</dbReference>
<gene>
    <name evidence="2" type="ORF">MNKW57_11620</name>
</gene>
<evidence type="ECO:0000256" key="1">
    <source>
        <dbReference type="SAM" id="SignalP"/>
    </source>
</evidence>
<feature type="chain" id="PRO_5047087457" evidence="1">
    <location>
        <begin position="22"/>
        <end position="881"/>
    </location>
</feature>
<dbReference type="SUPFAM" id="SSF55486">
    <property type="entry name" value="Metalloproteases ('zincins'), catalytic domain"/>
    <property type="match status" value="1"/>
</dbReference>
<sequence>MKFSKLAAGIAIATMSAGALAGGPLYIHDKTMTPYKWDTSKGSIPVWVDGGPLVADKDGNMVQAFTVIEEGTYFGWRGLTQDVHTADGQVLPKGMKYADKDYIFLNIDQANAVTADAVKQWSDVETSTLAMDVRGSIESQIGIQDVNAENVDQIYGTENGYGFWVNYDTDGSILEEYFGIPRSMVLGIAFPEWADEETGEITEATALMNGWFVDANDNDGKMVQGVFTHEFGHAINMSHSQANGHMAYMASPWNYMYDGVPGCEGVNVYAGSSYLGELLPANAIETMFPFIDVRSDAGLQQGTVEITDDKVNISDLYPTAEYKSQYGSISGKLFTKEGVEYSGVNMVARNVNNPLYDVITQQSGNMTQGRVGPDGSFTINGLTPGEEYVLYMDTIKAGGYPTTPMALVSEAEYWNEGESASPAQDGACAVSTIQVAGGETKEIEMHFNGYTDGIQYTPLVAAFVMDHSKNGKKALGTTQGGLPFMYDSATNTFDVLLDDEGQPLLKNLNPAMNKTATKAAVLADFNGNGVGGPAVWNIRANQVTPLQDPNGNTCTIGSGEGVHSASIWDIDDAGQTVVGTTRVSNRFDGNFACDEGQGHLSFPVPTVWDTTTGQANLLLDKLMFKPKRWGSGWDAVIMNEDGTEGRTAAWIRADRVSGNGKTITGMTNGSDLVAWVDGELHDLKAKGARDSAVMSTDGVNVAFGTRGDGIQVWNTETDELTSIGGFEHCTDAPALGRFGINYCDYYPKEFIWEQLGRYASNMVLDATEDLSVITARTGSFFTGFQGSFYIEGLGWMTNEEFFTKQGVIEAKGLLADNIFGVSANGSEMMAGIAGLEVSIEVDANKAFVCDNGVDMQLSFPKQVVAAVKKGAEFGRCAHLNN</sequence>
<dbReference type="SUPFAM" id="SSF82171">
    <property type="entry name" value="DPP6 N-terminal domain-like"/>
    <property type="match status" value="1"/>
</dbReference>
<protein>
    <submittedName>
        <fullName evidence="2">Uncharacterized protein</fullName>
    </submittedName>
</protein>
<dbReference type="InterPro" id="IPR024079">
    <property type="entry name" value="MetalloPept_cat_dom_sf"/>
</dbReference>